<name>A0ABR9D683_9GAMM</name>
<comment type="caution">
    <text evidence="1">The sequence shown here is derived from an EMBL/GenBank/DDBJ whole genome shotgun (WGS) entry which is preliminary data.</text>
</comment>
<dbReference type="RefSeq" id="WP_192376842.1">
    <property type="nucleotide sequence ID" value="NZ_CAJHIV010000001.1"/>
</dbReference>
<dbReference type="EMBL" id="JACXSS010000001">
    <property type="protein sequence ID" value="MBD9358617.1"/>
    <property type="molecule type" value="Genomic_DNA"/>
</dbReference>
<dbReference type="Proteomes" id="UP000652176">
    <property type="component" value="Unassembled WGS sequence"/>
</dbReference>
<accession>A0ABR9D683</accession>
<organism evidence="1 2">
    <name type="scientific">Methylomonas albis</name>
    <dbReference type="NCBI Taxonomy" id="1854563"/>
    <lineage>
        <taxon>Bacteria</taxon>
        <taxon>Pseudomonadati</taxon>
        <taxon>Pseudomonadota</taxon>
        <taxon>Gammaproteobacteria</taxon>
        <taxon>Methylococcales</taxon>
        <taxon>Methylococcaceae</taxon>
        <taxon>Methylomonas</taxon>
    </lineage>
</organism>
<protein>
    <submittedName>
        <fullName evidence="1">Uncharacterized protein</fullName>
    </submittedName>
</protein>
<sequence>MPKQDAISKIAQNKTSEEFADALSSYSNLTSDQLAKLFPEQSDKDEIIALLKIVNSAADDNTKKAELVAKISDIGGAVIKVAKHFATGL</sequence>
<proteinExistence type="predicted"/>
<evidence type="ECO:0000313" key="1">
    <source>
        <dbReference type="EMBL" id="MBD9358617.1"/>
    </source>
</evidence>
<evidence type="ECO:0000313" key="2">
    <source>
        <dbReference type="Proteomes" id="UP000652176"/>
    </source>
</evidence>
<gene>
    <name evidence="1" type="ORF">IE877_22525</name>
</gene>
<keyword evidence="2" id="KW-1185">Reference proteome</keyword>
<reference evidence="1 2" key="1">
    <citation type="submission" date="2020-09" db="EMBL/GenBank/DDBJ databases">
        <title>Methylomonas albis sp. nov. and Methylomonas fluvii sp. nov.: Two cold-adapted methanotrophs from the River Elbe and an amended description of Methylovulum psychrotolerans strain Eb1.</title>
        <authorList>
            <person name="Bussmann I.K."/>
            <person name="Klings K.-W."/>
            <person name="Warnstedt J."/>
            <person name="Hoppert M."/>
            <person name="Saborowski A."/>
            <person name="Horn F."/>
            <person name="Liebner S."/>
        </authorList>
    </citation>
    <scope>NUCLEOTIDE SEQUENCE [LARGE SCALE GENOMIC DNA]</scope>
    <source>
        <strain evidence="1 2">EbA</strain>
    </source>
</reference>